<dbReference type="AlphaFoldDB" id="A0AAD5R0D5"/>
<feature type="DNA-binding region" description="HMG box" evidence="2">
    <location>
        <begin position="136"/>
        <end position="205"/>
    </location>
</feature>
<dbReference type="EMBL" id="JAHQIW010005835">
    <property type="protein sequence ID" value="KAJ1367290.1"/>
    <property type="molecule type" value="Genomic_DNA"/>
</dbReference>
<evidence type="ECO:0000259" key="4">
    <source>
        <dbReference type="PROSITE" id="PS50118"/>
    </source>
</evidence>
<dbReference type="CDD" id="cd00084">
    <property type="entry name" value="HMG-box_SF"/>
    <property type="match status" value="2"/>
</dbReference>
<evidence type="ECO:0000256" key="3">
    <source>
        <dbReference type="SAM" id="SignalP"/>
    </source>
</evidence>
<dbReference type="GO" id="GO:0005634">
    <property type="term" value="C:nucleus"/>
    <property type="evidence" value="ECO:0007669"/>
    <property type="project" value="UniProtKB-UniRule"/>
</dbReference>
<feature type="domain" description="HMG box" evidence="4">
    <location>
        <begin position="136"/>
        <end position="205"/>
    </location>
</feature>
<keyword evidence="6" id="KW-1185">Reference proteome</keyword>
<dbReference type="SMART" id="SM00398">
    <property type="entry name" value="HMG"/>
    <property type="match status" value="2"/>
</dbReference>
<reference evidence="5" key="1">
    <citation type="submission" date="2021-06" db="EMBL/GenBank/DDBJ databases">
        <title>Parelaphostrongylus tenuis whole genome reference sequence.</title>
        <authorList>
            <person name="Garwood T.J."/>
            <person name="Larsen P.A."/>
            <person name="Fountain-Jones N.M."/>
            <person name="Garbe J.R."/>
            <person name="Macchietto M.G."/>
            <person name="Kania S.A."/>
            <person name="Gerhold R.W."/>
            <person name="Richards J.E."/>
            <person name="Wolf T.M."/>
        </authorList>
    </citation>
    <scope>NUCLEOTIDE SEQUENCE</scope>
    <source>
        <strain evidence="5">MNPRO001-30</strain>
        <tissue evidence="5">Meninges</tissue>
    </source>
</reference>
<dbReference type="PROSITE" id="PS50118">
    <property type="entry name" value="HMG_BOX_2"/>
    <property type="match status" value="1"/>
</dbReference>
<sequence length="214" mass="25095">MLQSQSFMLFSRCMFAAVKAAVKEKQHKYPVTGMTMGPCAIFVKEYFAKNSPKNLSEGRTAMREAAAAWKSLDETTRKKYEDLSKRYRDEKIHEFERLSDEEKNEMITASLKEKEEKARRRIRKERRERWESTGHPERPPTAYNLFVQEKFNELKERGEMVAPVVKTMTSLSVEWKSMSDSAKKPYVTKATRLLEEYKSKVDEWKAKQSKEVGT</sequence>
<evidence type="ECO:0000313" key="5">
    <source>
        <dbReference type="EMBL" id="KAJ1367290.1"/>
    </source>
</evidence>
<evidence type="ECO:0000256" key="2">
    <source>
        <dbReference type="PROSITE-ProRule" id="PRU00267"/>
    </source>
</evidence>
<dbReference type="SUPFAM" id="SSF47095">
    <property type="entry name" value="HMG-box"/>
    <property type="match status" value="2"/>
</dbReference>
<accession>A0AAD5R0D5</accession>
<dbReference type="PANTHER" id="PTHR48112">
    <property type="entry name" value="HIGH MOBILITY GROUP PROTEIN DSP1"/>
    <property type="match status" value="1"/>
</dbReference>
<dbReference type="GO" id="GO:0003677">
    <property type="term" value="F:DNA binding"/>
    <property type="evidence" value="ECO:0007669"/>
    <property type="project" value="UniProtKB-UniRule"/>
</dbReference>
<gene>
    <name evidence="5" type="ORF">KIN20_028173</name>
</gene>
<evidence type="ECO:0000313" key="6">
    <source>
        <dbReference type="Proteomes" id="UP001196413"/>
    </source>
</evidence>
<keyword evidence="2" id="KW-0539">Nucleus</keyword>
<dbReference type="Pfam" id="PF09011">
    <property type="entry name" value="HMG_box_2"/>
    <property type="match status" value="1"/>
</dbReference>
<name>A0AAD5R0D5_PARTN</name>
<organism evidence="5 6">
    <name type="scientific">Parelaphostrongylus tenuis</name>
    <name type="common">Meningeal worm</name>
    <dbReference type="NCBI Taxonomy" id="148309"/>
    <lineage>
        <taxon>Eukaryota</taxon>
        <taxon>Metazoa</taxon>
        <taxon>Ecdysozoa</taxon>
        <taxon>Nematoda</taxon>
        <taxon>Chromadorea</taxon>
        <taxon>Rhabditida</taxon>
        <taxon>Rhabditina</taxon>
        <taxon>Rhabditomorpha</taxon>
        <taxon>Strongyloidea</taxon>
        <taxon>Metastrongylidae</taxon>
        <taxon>Parelaphostrongylus</taxon>
    </lineage>
</organism>
<protein>
    <recommendedName>
        <fullName evidence="4">HMG box domain-containing protein</fullName>
    </recommendedName>
</protein>
<feature type="signal peptide" evidence="3">
    <location>
        <begin position="1"/>
        <end position="20"/>
    </location>
</feature>
<proteinExistence type="predicted"/>
<dbReference type="PANTHER" id="PTHR48112:SF22">
    <property type="entry name" value="MITOCHONDRIAL TRANSCRIPTION FACTOR A, ISOFORM B"/>
    <property type="match status" value="1"/>
</dbReference>
<keyword evidence="3" id="KW-0732">Signal</keyword>
<dbReference type="InterPro" id="IPR050342">
    <property type="entry name" value="HMGB"/>
</dbReference>
<dbReference type="GO" id="GO:0006357">
    <property type="term" value="P:regulation of transcription by RNA polymerase II"/>
    <property type="evidence" value="ECO:0007669"/>
    <property type="project" value="TreeGrafter"/>
</dbReference>
<comment type="caution">
    <text evidence="5">The sequence shown here is derived from an EMBL/GenBank/DDBJ whole genome shotgun (WGS) entry which is preliminary data.</text>
</comment>
<keyword evidence="1 2" id="KW-0238">DNA-binding</keyword>
<dbReference type="Proteomes" id="UP001196413">
    <property type="component" value="Unassembled WGS sequence"/>
</dbReference>
<evidence type="ECO:0000256" key="1">
    <source>
        <dbReference type="ARBA" id="ARBA00023125"/>
    </source>
</evidence>
<dbReference type="InterPro" id="IPR009071">
    <property type="entry name" value="HMG_box_dom"/>
</dbReference>
<dbReference type="InterPro" id="IPR036910">
    <property type="entry name" value="HMG_box_dom_sf"/>
</dbReference>
<feature type="chain" id="PRO_5042282340" description="HMG box domain-containing protein" evidence="3">
    <location>
        <begin position="21"/>
        <end position="214"/>
    </location>
</feature>
<dbReference type="Gene3D" id="1.10.30.10">
    <property type="entry name" value="High mobility group box domain"/>
    <property type="match status" value="2"/>
</dbReference>